<keyword evidence="6 11" id="KW-0479">Metal-binding</keyword>
<evidence type="ECO:0000256" key="10">
    <source>
        <dbReference type="ARBA" id="ARBA00048540"/>
    </source>
</evidence>
<proteinExistence type="inferred from homology"/>
<evidence type="ECO:0000256" key="4">
    <source>
        <dbReference type="ARBA" id="ARBA00022630"/>
    </source>
</evidence>
<dbReference type="InterPro" id="IPR024932">
    <property type="entry name" value="ApbE"/>
</dbReference>
<evidence type="ECO:0000256" key="8">
    <source>
        <dbReference type="ARBA" id="ARBA00022842"/>
    </source>
</evidence>
<comment type="caution">
    <text evidence="12">The sequence shown here is derived from an EMBL/GenBank/DDBJ whole genome shotgun (WGS) entry which is preliminary data.</text>
</comment>
<dbReference type="PIRSF" id="PIRSF006268">
    <property type="entry name" value="ApbE"/>
    <property type="match status" value="1"/>
</dbReference>
<dbReference type="SUPFAM" id="SSF143631">
    <property type="entry name" value="ApbE-like"/>
    <property type="match status" value="1"/>
</dbReference>
<dbReference type="EMBL" id="JALNMJ010000017">
    <property type="protein sequence ID" value="MCK7614671.1"/>
    <property type="molecule type" value="Genomic_DNA"/>
</dbReference>
<evidence type="ECO:0000256" key="6">
    <source>
        <dbReference type="ARBA" id="ARBA00022723"/>
    </source>
</evidence>
<evidence type="ECO:0000256" key="7">
    <source>
        <dbReference type="ARBA" id="ARBA00022827"/>
    </source>
</evidence>
<dbReference type="PANTHER" id="PTHR30040">
    <property type="entry name" value="THIAMINE BIOSYNTHESIS LIPOPROTEIN APBE"/>
    <property type="match status" value="1"/>
</dbReference>
<comment type="cofactor">
    <cofactor evidence="1">
        <name>Mg(2+)</name>
        <dbReference type="ChEBI" id="CHEBI:18420"/>
    </cofactor>
</comment>
<dbReference type="EC" id="2.7.1.180" evidence="2 11"/>
<keyword evidence="8 11" id="KW-0460">Magnesium</keyword>
<evidence type="ECO:0000256" key="5">
    <source>
        <dbReference type="ARBA" id="ARBA00022679"/>
    </source>
</evidence>
<gene>
    <name evidence="12" type="ORF">M0H32_21085</name>
</gene>
<evidence type="ECO:0000313" key="12">
    <source>
        <dbReference type="EMBL" id="MCK7614671.1"/>
    </source>
</evidence>
<evidence type="ECO:0000256" key="1">
    <source>
        <dbReference type="ARBA" id="ARBA00001946"/>
    </source>
</evidence>
<dbReference type="PANTHER" id="PTHR30040:SF2">
    <property type="entry name" value="FAD:PROTEIN FMN TRANSFERASE"/>
    <property type="match status" value="1"/>
</dbReference>
<dbReference type="Pfam" id="PF02424">
    <property type="entry name" value="ApbE"/>
    <property type="match status" value="1"/>
</dbReference>
<evidence type="ECO:0000256" key="11">
    <source>
        <dbReference type="PIRNR" id="PIRNR006268"/>
    </source>
</evidence>
<keyword evidence="5 11" id="KW-0808">Transferase</keyword>
<keyword evidence="7 11" id="KW-0274">FAD</keyword>
<dbReference type="Proteomes" id="UP001431221">
    <property type="component" value="Unassembled WGS sequence"/>
</dbReference>
<accession>A0ABT0GZ18</accession>
<evidence type="ECO:0000313" key="13">
    <source>
        <dbReference type="Proteomes" id="UP001431221"/>
    </source>
</evidence>
<keyword evidence="4 11" id="KW-0285">Flavoprotein</keyword>
<dbReference type="RefSeq" id="WP_248157384.1">
    <property type="nucleotide sequence ID" value="NZ_JALNMJ010000017.1"/>
</dbReference>
<comment type="similarity">
    <text evidence="11">Belongs to the ApbE family.</text>
</comment>
<comment type="catalytic activity">
    <reaction evidence="10 11">
        <text>L-threonyl-[protein] + FAD = FMN-L-threonyl-[protein] + AMP + H(+)</text>
        <dbReference type="Rhea" id="RHEA:36847"/>
        <dbReference type="Rhea" id="RHEA-COMP:11060"/>
        <dbReference type="Rhea" id="RHEA-COMP:11061"/>
        <dbReference type="ChEBI" id="CHEBI:15378"/>
        <dbReference type="ChEBI" id="CHEBI:30013"/>
        <dbReference type="ChEBI" id="CHEBI:57692"/>
        <dbReference type="ChEBI" id="CHEBI:74257"/>
        <dbReference type="ChEBI" id="CHEBI:456215"/>
        <dbReference type="EC" id="2.7.1.180"/>
    </reaction>
</comment>
<evidence type="ECO:0000256" key="2">
    <source>
        <dbReference type="ARBA" id="ARBA00011955"/>
    </source>
</evidence>
<dbReference type="InterPro" id="IPR003374">
    <property type="entry name" value="ApbE-like_sf"/>
</dbReference>
<sequence length="329" mass="35314">MIPDLSLPAVVAGMMSQRSALSGATMGTRFSVVFQSQLPVDLVSLQEELQAAVDRVDAQMSPWKPGSDLNRFNRTPAGEWVDLPEDMFAVVHAALKTSIGSDGAFDPFVGELVCAWGFGPVACDDGAEVVRLRESWGSLARQVELDREGKRLRRLSDCKLDLCGIAKGYGVDCLSRVMHRWGLSDHLVSIDGEVRASGCKPGGDAWCVGLEKPVEGVRDSAFAIELADTAIATSGSYRQMRIIAGQTVSHTMHPQQGQPVCNGVLSVSVLADTCMEADAWATALMVLGWEKGLACARKTGLDAIFVIRNERGEIELKATDPGLLPEPDA</sequence>
<protein>
    <recommendedName>
        <fullName evidence="3 11">FAD:protein FMN transferase</fullName>
        <ecNumber evidence="2 11">2.7.1.180</ecNumber>
    </recommendedName>
    <alternativeName>
        <fullName evidence="9 11">Flavin transferase</fullName>
    </alternativeName>
</protein>
<keyword evidence="13" id="KW-1185">Reference proteome</keyword>
<dbReference type="Gene3D" id="3.10.520.10">
    <property type="entry name" value="ApbE-like domains"/>
    <property type="match status" value="1"/>
</dbReference>
<evidence type="ECO:0000256" key="3">
    <source>
        <dbReference type="ARBA" id="ARBA00016337"/>
    </source>
</evidence>
<name>A0ABT0GZ18_9HYPH</name>
<organism evidence="12 13">
    <name type="scientific">Roseibium sediminicola</name>
    <dbReference type="NCBI Taxonomy" id="2933272"/>
    <lineage>
        <taxon>Bacteria</taxon>
        <taxon>Pseudomonadati</taxon>
        <taxon>Pseudomonadota</taxon>
        <taxon>Alphaproteobacteria</taxon>
        <taxon>Hyphomicrobiales</taxon>
        <taxon>Stappiaceae</taxon>
        <taxon>Roseibium</taxon>
    </lineage>
</organism>
<reference evidence="12" key="1">
    <citation type="submission" date="2022-04" db="EMBL/GenBank/DDBJ databases">
        <title>Roseibium sp. CAU 1639 isolated from mud.</title>
        <authorList>
            <person name="Kim W."/>
        </authorList>
    </citation>
    <scope>NUCLEOTIDE SEQUENCE</scope>
    <source>
        <strain evidence="12">CAU 1639</strain>
    </source>
</reference>
<evidence type="ECO:0000256" key="9">
    <source>
        <dbReference type="ARBA" id="ARBA00031306"/>
    </source>
</evidence>
<dbReference type="GO" id="GO:0016740">
    <property type="term" value="F:transferase activity"/>
    <property type="evidence" value="ECO:0007669"/>
    <property type="project" value="UniProtKB-KW"/>
</dbReference>